<reference evidence="11 13" key="1">
    <citation type="journal article" date="2017" name="Nature">
        <title>The sunflower genome provides insights into oil metabolism, flowering and Asterid evolution.</title>
        <authorList>
            <person name="Badouin H."/>
            <person name="Gouzy J."/>
            <person name="Grassa C.J."/>
            <person name="Murat F."/>
            <person name="Staton S.E."/>
            <person name="Cottret L."/>
            <person name="Lelandais-Briere C."/>
            <person name="Owens G.L."/>
            <person name="Carrere S."/>
            <person name="Mayjonade B."/>
            <person name="Legrand L."/>
            <person name="Gill N."/>
            <person name="Kane N.C."/>
            <person name="Bowers J.E."/>
            <person name="Hubner S."/>
            <person name="Bellec A."/>
            <person name="Berard A."/>
            <person name="Berges H."/>
            <person name="Blanchet N."/>
            <person name="Boniface M.C."/>
            <person name="Brunel D."/>
            <person name="Catrice O."/>
            <person name="Chaidir N."/>
            <person name="Claudel C."/>
            <person name="Donnadieu C."/>
            <person name="Faraut T."/>
            <person name="Fievet G."/>
            <person name="Helmstetter N."/>
            <person name="King M."/>
            <person name="Knapp S.J."/>
            <person name="Lai Z."/>
            <person name="Le Paslier M.C."/>
            <person name="Lippi Y."/>
            <person name="Lorenzon L."/>
            <person name="Mandel J.R."/>
            <person name="Marage G."/>
            <person name="Marchand G."/>
            <person name="Marquand E."/>
            <person name="Bret-Mestries E."/>
            <person name="Morien E."/>
            <person name="Nambeesan S."/>
            <person name="Nguyen T."/>
            <person name="Pegot-Espagnet P."/>
            <person name="Pouilly N."/>
            <person name="Raftis F."/>
            <person name="Sallet E."/>
            <person name="Schiex T."/>
            <person name="Thomas J."/>
            <person name="Vandecasteele C."/>
            <person name="Vares D."/>
            <person name="Vear F."/>
            <person name="Vautrin S."/>
            <person name="Crespi M."/>
            <person name="Mangin B."/>
            <person name="Burke J.M."/>
            <person name="Salse J."/>
            <person name="Munos S."/>
            <person name="Vincourt P."/>
            <person name="Rieseberg L.H."/>
            <person name="Langlade N.B."/>
        </authorList>
    </citation>
    <scope>NUCLEOTIDE SEQUENCE [LARGE SCALE GENOMIC DNA]</scope>
    <source>
        <strain evidence="13">cv. SF193</strain>
        <tissue evidence="11">Leaves</tissue>
    </source>
</reference>
<evidence type="ECO:0000256" key="1">
    <source>
        <dbReference type="ARBA" id="ARBA00004370"/>
    </source>
</evidence>
<protein>
    <submittedName>
        <fullName evidence="12">Putative zinc finger, RING/FYVE/PHD-type</fullName>
    </submittedName>
    <submittedName>
        <fullName evidence="11">Transcription factor C2H2 family</fullName>
    </submittedName>
</protein>
<keyword evidence="5" id="KW-0862">Zinc</keyword>
<name>A0A251T4J9_HELAN</name>
<dbReference type="GO" id="GO:0016020">
    <property type="term" value="C:membrane"/>
    <property type="evidence" value="ECO:0007669"/>
    <property type="project" value="UniProtKB-SubCell"/>
</dbReference>
<evidence type="ECO:0000256" key="8">
    <source>
        <dbReference type="ARBA" id="ARBA00024209"/>
    </source>
</evidence>
<dbReference type="InterPro" id="IPR013083">
    <property type="entry name" value="Znf_RING/FYVE/PHD"/>
</dbReference>
<reference evidence="11" key="3">
    <citation type="submission" date="2020-06" db="EMBL/GenBank/DDBJ databases">
        <title>Helianthus annuus Genome sequencing and assembly Release 2.</title>
        <authorList>
            <person name="Gouzy J."/>
            <person name="Langlade N."/>
            <person name="Munos S."/>
        </authorList>
    </citation>
    <scope>NUCLEOTIDE SEQUENCE</scope>
    <source>
        <tissue evidence="11">Leaves</tissue>
    </source>
</reference>
<evidence type="ECO:0000256" key="6">
    <source>
        <dbReference type="ARBA" id="ARBA00022989"/>
    </source>
</evidence>
<dbReference type="PANTHER" id="PTHR46539">
    <property type="entry name" value="E3 UBIQUITIN-PROTEIN LIGASE ATL42"/>
    <property type="match status" value="1"/>
</dbReference>
<dbReference type="AlphaFoldDB" id="A0A251T4J9"/>
<keyword evidence="2" id="KW-0812">Transmembrane</keyword>
<dbReference type="SUPFAM" id="SSF57850">
    <property type="entry name" value="RING/U-box"/>
    <property type="match status" value="1"/>
</dbReference>
<dbReference type="PANTHER" id="PTHR46539:SF2">
    <property type="entry name" value="RING-H2 FINGER PROTEIN ATL43"/>
    <property type="match status" value="1"/>
</dbReference>
<keyword evidence="4 9" id="KW-0863">Zinc-finger</keyword>
<dbReference type="InParanoid" id="A0A251T4J9"/>
<dbReference type="EMBL" id="MNCJ02000327">
    <property type="protein sequence ID" value="KAF5777682.1"/>
    <property type="molecule type" value="Genomic_DNA"/>
</dbReference>
<organism evidence="12 13">
    <name type="scientific">Helianthus annuus</name>
    <name type="common">Common sunflower</name>
    <dbReference type="NCBI Taxonomy" id="4232"/>
    <lineage>
        <taxon>Eukaryota</taxon>
        <taxon>Viridiplantae</taxon>
        <taxon>Streptophyta</taxon>
        <taxon>Embryophyta</taxon>
        <taxon>Tracheophyta</taxon>
        <taxon>Spermatophyta</taxon>
        <taxon>Magnoliopsida</taxon>
        <taxon>eudicotyledons</taxon>
        <taxon>Gunneridae</taxon>
        <taxon>Pentapetalae</taxon>
        <taxon>asterids</taxon>
        <taxon>campanulids</taxon>
        <taxon>Asterales</taxon>
        <taxon>Asteraceae</taxon>
        <taxon>Asteroideae</taxon>
        <taxon>Heliantheae alliance</taxon>
        <taxon>Heliantheae</taxon>
        <taxon>Helianthus</taxon>
    </lineage>
</organism>
<evidence type="ECO:0000259" key="10">
    <source>
        <dbReference type="PROSITE" id="PS50089"/>
    </source>
</evidence>
<keyword evidence="3" id="KW-0479">Metal-binding</keyword>
<keyword evidence="13" id="KW-1185">Reference proteome</keyword>
<evidence type="ECO:0000256" key="3">
    <source>
        <dbReference type="ARBA" id="ARBA00022723"/>
    </source>
</evidence>
<dbReference type="Gramene" id="mRNA:HanXRQr2_Chr12g0538621">
    <property type="protein sequence ID" value="CDS:HanXRQr2_Chr12g0538621.1"/>
    <property type="gene ID" value="HanXRQr2_Chr12g0538621"/>
</dbReference>
<evidence type="ECO:0000313" key="13">
    <source>
        <dbReference type="Proteomes" id="UP000215914"/>
    </source>
</evidence>
<dbReference type="PROSITE" id="PS50089">
    <property type="entry name" value="ZF_RING_2"/>
    <property type="match status" value="1"/>
</dbReference>
<dbReference type="SMART" id="SM00184">
    <property type="entry name" value="RING"/>
    <property type="match status" value="1"/>
</dbReference>
<gene>
    <name evidence="12" type="ORF">HannXRQ_Chr12g0366761</name>
    <name evidence="11" type="ORF">HanXRQr2_Chr12g0538621</name>
</gene>
<keyword evidence="6" id="KW-1133">Transmembrane helix</keyword>
<dbReference type="InterPro" id="IPR001841">
    <property type="entry name" value="Znf_RING"/>
</dbReference>
<dbReference type="EMBL" id="CM007901">
    <property type="protein sequence ID" value="OTG04831.1"/>
    <property type="molecule type" value="Genomic_DNA"/>
</dbReference>
<evidence type="ECO:0000256" key="2">
    <source>
        <dbReference type="ARBA" id="ARBA00022692"/>
    </source>
</evidence>
<evidence type="ECO:0000256" key="4">
    <source>
        <dbReference type="ARBA" id="ARBA00022771"/>
    </source>
</evidence>
<evidence type="ECO:0000313" key="12">
    <source>
        <dbReference type="EMBL" id="OTG04831.1"/>
    </source>
</evidence>
<accession>A0A251T4J9</accession>
<dbReference type="Proteomes" id="UP000215914">
    <property type="component" value="Chromosome 12"/>
</dbReference>
<keyword evidence="7" id="KW-0472">Membrane</keyword>
<dbReference type="OMA" id="HIECADT"/>
<evidence type="ECO:0000256" key="9">
    <source>
        <dbReference type="PROSITE-ProRule" id="PRU00175"/>
    </source>
</evidence>
<dbReference type="GO" id="GO:0016567">
    <property type="term" value="P:protein ubiquitination"/>
    <property type="evidence" value="ECO:0000318"/>
    <property type="project" value="GO_Central"/>
</dbReference>
<dbReference type="UniPathway" id="UPA00143"/>
<proteinExistence type="inferred from homology"/>
<evidence type="ECO:0000313" key="11">
    <source>
        <dbReference type="EMBL" id="KAF5777682.1"/>
    </source>
</evidence>
<dbReference type="Pfam" id="PF13639">
    <property type="entry name" value="zf-RING_2"/>
    <property type="match status" value="1"/>
</dbReference>
<sequence length="129" mass="14101">MLLSVVLALFLPCAGMTIVFIAYISLLCYAARYHHQTDPPVKPATQNGLSSGELEKLPVATGKDLVLGVECAVCLDDVEPEQLARMFPGCNHGFHLQCADMWLSKNPVCPVCRNKLDDSFFVSTETNPC</sequence>
<comment type="subcellular location">
    <subcellularLocation>
        <location evidence="1">Membrane</location>
    </subcellularLocation>
</comment>
<dbReference type="GO" id="GO:0008270">
    <property type="term" value="F:zinc ion binding"/>
    <property type="evidence" value="ECO:0007669"/>
    <property type="project" value="UniProtKB-KW"/>
</dbReference>
<comment type="similarity">
    <text evidence="8">Belongs to the RING-type zinc finger family. ATL subfamily.</text>
</comment>
<feature type="domain" description="RING-type" evidence="10">
    <location>
        <begin position="71"/>
        <end position="113"/>
    </location>
</feature>
<reference evidence="12" key="2">
    <citation type="submission" date="2017-02" db="EMBL/GenBank/DDBJ databases">
        <title>Sunflower complete genome.</title>
        <authorList>
            <person name="Langlade N."/>
            <person name="Munos S."/>
        </authorList>
    </citation>
    <scope>NUCLEOTIDE SEQUENCE [LARGE SCALE GENOMIC DNA]</scope>
    <source>
        <tissue evidence="12">Leaves</tissue>
    </source>
</reference>
<dbReference type="OrthoDB" id="8062037at2759"/>
<evidence type="ECO:0000256" key="5">
    <source>
        <dbReference type="ARBA" id="ARBA00022833"/>
    </source>
</evidence>
<evidence type="ECO:0000256" key="7">
    <source>
        <dbReference type="ARBA" id="ARBA00023136"/>
    </source>
</evidence>
<dbReference type="Gene3D" id="3.30.40.10">
    <property type="entry name" value="Zinc/RING finger domain, C3HC4 (zinc finger)"/>
    <property type="match status" value="1"/>
</dbReference>